<dbReference type="SUPFAM" id="SSF109854">
    <property type="entry name" value="DinB/YfiT-like putative metalloenzymes"/>
    <property type="match status" value="1"/>
</dbReference>
<dbReference type="Proteomes" id="UP000219546">
    <property type="component" value="Unassembled WGS sequence"/>
</dbReference>
<comment type="subunit">
    <text evidence="5">Homodimer.</text>
</comment>
<keyword evidence="4 5" id="KW-0862">Zinc</keyword>
<dbReference type="NCBIfam" id="NF009807">
    <property type="entry name" value="PRK13291.1"/>
    <property type="match status" value="1"/>
</dbReference>
<dbReference type="EMBL" id="OAOP01000002">
    <property type="protein sequence ID" value="SNX68527.1"/>
    <property type="molecule type" value="Genomic_DNA"/>
</dbReference>
<evidence type="ECO:0000256" key="5">
    <source>
        <dbReference type="HAMAP-Rule" id="MF_01256"/>
    </source>
</evidence>
<accession>A0A285CLW8</accession>
<evidence type="ECO:0000256" key="2">
    <source>
        <dbReference type="ARBA" id="ARBA00022723"/>
    </source>
</evidence>
<dbReference type="GO" id="GO:0008270">
    <property type="term" value="F:zinc ion binding"/>
    <property type="evidence" value="ECO:0007669"/>
    <property type="project" value="UniProtKB-UniRule"/>
</dbReference>
<feature type="binding site" evidence="5">
    <location>
        <position position="64"/>
    </location>
    <ligand>
        <name>Zn(2+)</name>
        <dbReference type="ChEBI" id="CHEBI:29105"/>
    </ligand>
</feature>
<evidence type="ECO:0000256" key="1">
    <source>
        <dbReference type="ARBA" id="ARBA00022490"/>
    </source>
</evidence>
<organism evidence="7 8">
    <name type="scientific">Bacillus oleivorans</name>
    <dbReference type="NCBI Taxonomy" id="1448271"/>
    <lineage>
        <taxon>Bacteria</taxon>
        <taxon>Bacillati</taxon>
        <taxon>Bacillota</taxon>
        <taxon>Bacilli</taxon>
        <taxon>Bacillales</taxon>
        <taxon>Bacillaceae</taxon>
        <taxon>Bacillus</taxon>
    </lineage>
</organism>
<evidence type="ECO:0000256" key="3">
    <source>
        <dbReference type="ARBA" id="ARBA00022801"/>
    </source>
</evidence>
<feature type="binding site" evidence="5">
    <location>
        <position position="155"/>
    </location>
    <ligand>
        <name>Zn(2+)</name>
        <dbReference type="ChEBI" id="CHEBI:29105"/>
    </ligand>
</feature>
<gene>
    <name evidence="7" type="ORF">SAMN05877753_102576</name>
</gene>
<keyword evidence="3 5" id="KW-0378">Hydrolase</keyword>
<keyword evidence="1 5" id="KW-0963">Cytoplasm</keyword>
<sequence>MEQKYPIGKFTFNGDFSQSVLEEWIRDIEKLPHLVREAVQDLSQEQLDTPYRQGGWTIRQVVHHLADSHMNAYIRIKLAITEHNPTIKPYEEAEWAKLPDYELPIDVSLKLLESLHQRWAYLLRNLKPDDLEKTFNHPDSGKNSIHLSIGTYSWHGKHHLAHITNLLQSKGWNR</sequence>
<dbReference type="GO" id="GO:0005737">
    <property type="term" value="C:cytoplasm"/>
    <property type="evidence" value="ECO:0007669"/>
    <property type="project" value="UniProtKB-SubCell"/>
</dbReference>
<dbReference type="EC" id="3.-.-.-" evidence="5"/>
<dbReference type="InterPro" id="IPR023774">
    <property type="entry name" value="Put_metal_dep_hydrolase_YfiT"/>
</dbReference>
<dbReference type="InterPro" id="IPR024775">
    <property type="entry name" value="DinB-like"/>
</dbReference>
<proteinExistence type="inferred from homology"/>
<keyword evidence="2 5" id="KW-0479">Metal-binding</keyword>
<dbReference type="HAMAP" id="MF_01256">
    <property type="entry name" value="YfiT_hydrol"/>
    <property type="match status" value="1"/>
</dbReference>
<keyword evidence="8" id="KW-1185">Reference proteome</keyword>
<name>A0A285CLW8_9BACI</name>
<comment type="cofactor">
    <cofactor evidence="5">
        <name>Zn(2+)</name>
        <dbReference type="ChEBI" id="CHEBI:29105"/>
    </cofactor>
    <text evidence="5">Binds 1 zinc ion per subunit.</text>
</comment>
<dbReference type="GO" id="GO:0016787">
    <property type="term" value="F:hydrolase activity"/>
    <property type="evidence" value="ECO:0007669"/>
    <property type="project" value="UniProtKB-UniRule"/>
</dbReference>
<dbReference type="OrthoDB" id="9796039at2"/>
<comment type="similarity">
    <text evidence="5">Belongs to the metal hydrolase YfiT family.</text>
</comment>
<dbReference type="Gene3D" id="1.20.120.450">
    <property type="entry name" value="dinb family like domain"/>
    <property type="match status" value="1"/>
</dbReference>
<feature type="binding site" evidence="5">
    <location>
        <position position="159"/>
    </location>
    <ligand>
        <name>Zn(2+)</name>
        <dbReference type="ChEBI" id="CHEBI:29105"/>
    </ligand>
</feature>
<evidence type="ECO:0000313" key="7">
    <source>
        <dbReference type="EMBL" id="SNX68527.1"/>
    </source>
</evidence>
<feature type="domain" description="DinB-like" evidence="6">
    <location>
        <begin position="29"/>
        <end position="163"/>
    </location>
</feature>
<evidence type="ECO:0000259" key="6">
    <source>
        <dbReference type="Pfam" id="PF12867"/>
    </source>
</evidence>
<protein>
    <recommendedName>
        <fullName evidence="5">Putative metal-dependent hydrolase SAMN05877753_102576</fullName>
        <ecNumber evidence="5">3.-.-.-</ecNumber>
    </recommendedName>
</protein>
<evidence type="ECO:0000256" key="4">
    <source>
        <dbReference type="ARBA" id="ARBA00022833"/>
    </source>
</evidence>
<reference evidence="7 8" key="1">
    <citation type="submission" date="2017-08" db="EMBL/GenBank/DDBJ databases">
        <authorList>
            <person name="de Groot N.N."/>
        </authorList>
    </citation>
    <scope>NUCLEOTIDE SEQUENCE [LARGE SCALE GENOMIC DNA]</scope>
    <source>
        <strain evidence="7 8">JC228</strain>
    </source>
</reference>
<dbReference type="Pfam" id="PF12867">
    <property type="entry name" value="DinB_2"/>
    <property type="match status" value="1"/>
</dbReference>
<dbReference type="InterPro" id="IPR034660">
    <property type="entry name" value="DinB/YfiT-like"/>
</dbReference>
<dbReference type="AlphaFoldDB" id="A0A285CLW8"/>
<comment type="subcellular location">
    <subcellularLocation>
        <location evidence="5">Cytoplasm</location>
    </subcellularLocation>
</comment>
<comment type="function">
    <text evidence="5">Possible metal-dependent hydrolase.</text>
</comment>
<evidence type="ECO:0000313" key="8">
    <source>
        <dbReference type="Proteomes" id="UP000219546"/>
    </source>
</evidence>